<evidence type="ECO:0000313" key="1">
    <source>
        <dbReference type="EMBL" id="GGI83801.1"/>
    </source>
</evidence>
<evidence type="ECO:0000313" key="2">
    <source>
        <dbReference type="Proteomes" id="UP000658754"/>
    </source>
</evidence>
<proteinExistence type="predicted"/>
<organism evidence="1 2">
    <name type="scientific">Pseudarthrobacter scleromae</name>
    <dbReference type="NCBI Taxonomy" id="158897"/>
    <lineage>
        <taxon>Bacteria</taxon>
        <taxon>Bacillati</taxon>
        <taxon>Actinomycetota</taxon>
        <taxon>Actinomycetes</taxon>
        <taxon>Micrococcales</taxon>
        <taxon>Micrococcaceae</taxon>
        <taxon>Pseudarthrobacter</taxon>
    </lineage>
</organism>
<reference evidence="2" key="1">
    <citation type="journal article" date="2019" name="Int. J. Syst. Evol. Microbiol.">
        <title>The Global Catalogue of Microorganisms (GCM) 10K type strain sequencing project: providing services to taxonomists for standard genome sequencing and annotation.</title>
        <authorList>
            <consortium name="The Broad Institute Genomics Platform"/>
            <consortium name="The Broad Institute Genome Sequencing Center for Infectious Disease"/>
            <person name="Wu L."/>
            <person name="Ma J."/>
        </authorList>
    </citation>
    <scope>NUCLEOTIDE SEQUENCE [LARGE SCALE GENOMIC DNA]</scope>
    <source>
        <strain evidence="2">CGMCC 1.3601</strain>
    </source>
</reference>
<dbReference type="EMBL" id="BMKV01000003">
    <property type="protein sequence ID" value="GGI83801.1"/>
    <property type="molecule type" value="Genomic_DNA"/>
</dbReference>
<dbReference type="Proteomes" id="UP000658754">
    <property type="component" value="Unassembled WGS sequence"/>
</dbReference>
<keyword evidence="2" id="KW-1185">Reference proteome</keyword>
<comment type="caution">
    <text evidence="1">The sequence shown here is derived from an EMBL/GenBank/DDBJ whole genome shotgun (WGS) entry which is preliminary data.</text>
</comment>
<accession>A0ABQ2CFL2</accession>
<name>A0ABQ2CFL2_9MICC</name>
<sequence length="100" mass="10978">MPDDLQRRFKKWDANGRPLTFRQLRPMKALVEQRSFQLRVAEALVDGLSADLKVTGKERLISSAALSGISAFSARCRAALLGEGDAFPLAFSIENTAKAL</sequence>
<protein>
    <submittedName>
        <fullName evidence="1">Uncharacterized protein</fullName>
    </submittedName>
</protein>
<gene>
    <name evidence="1" type="ORF">GCM10007175_21420</name>
</gene>